<dbReference type="SUPFAM" id="SSF52047">
    <property type="entry name" value="RNI-like"/>
    <property type="match status" value="1"/>
</dbReference>
<dbReference type="InterPro" id="IPR032675">
    <property type="entry name" value="LRR_dom_sf"/>
</dbReference>
<accession>A0A846H864</accession>
<dbReference type="RefSeq" id="WP_052325839.1">
    <property type="nucleotide sequence ID" value="NZ_JTCM02000013.1"/>
</dbReference>
<dbReference type="Gene3D" id="3.80.10.10">
    <property type="entry name" value="Ribonuclease Inhibitor"/>
    <property type="match status" value="1"/>
</dbReference>
<evidence type="ECO:0000313" key="2">
    <source>
        <dbReference type="Proteomes" id="UP000031549"/>
    </source>
</evidence>
<dbReference type="NCBIfam" id="NF038076">
    <property type="entry name" value="fam_STM4015"/>
    <property type="match status" value="1"/>
</dbReference>
<keyword evidence="2" id="KW-1185">Reference proteome</keyword>
<gene>
    <name evidence="1" type="ORF">PI95_009090</name>
</gene>
<dbReference type="EMBL" id="JTCM02000013">
    <property type="protein sequence ID" value="NEU72721.1"/>
    <property type="molecule type" value="Genomic_DNA"/>
</dbReference>
<protein>
    <submittedName>
        <fullName evidence="1">HEAT repeat domain-containing protein</fullName>
    </submittedName>
</protein>
<dbReference type="Proteomes" id="UP000031549">
    <property type="component" value="Unassembled WGS sequence"/>
</dbReference>
<evidence type="ECO:0000313" key="1">
    <source>
        <dbReference type="EMBL" id="NEU72721.1"/>
    </source>
</evidence>
<dbReference type="AlphaFoldDB" id="A0A846H864"/>
<comment type="caution">
    <text evidence="1">The sequence shown here is derived from an EMBL/GenBank/DDBJ whole genome shotgun (WGS) entry which is preliminary data.</text>
</comment>
<sequence length="335" mass="37410">MADNQNQSWNLHERLEKYPGYRGMHVSTFANRQVVEYNPEVAISDFVNTAYAIRCEYDAQEDAIEKLAELLQDSQASKLEALIFGMWHGEMYAHSSKLVVDALIAAKDQLTNLKALFIGDISYDESEISWIIQSDISPVLEAYPKLEVLQIRGGDSLAFSPFVRHENLKALIIETGGLSSATIAQICALDLPKLQHLELWLGSDSYGGDSTIENLNPILVNTVFPNLIYLGLRNSQYSDDIAKVVINSPLINSIKILDLSLGTLSDAGAEVLLNCFAVHQLNILNLSENFLSKKMIASVQVKQDDMQVRIITDGQKKPEEDYDEDDAYRYCSVAE</sequence>
<proteinExistence type="predicted"/>
<reference evidence="1 2" key="1">
    <citation type="journal article" date="2015" name="Genome Announc.">
        <title>Draft Genome Sequence of Cyanobacterium Hassallia byssoidea Strain VB512170, Isolated from Monuments in India.</title>
        <authorList>
            <person name="Singh D."/>
            <person name="Chandrababunaidu M.M."/>
            <person name="Panda A."/>
            <person name="Sen D."/>
            <person name="Bhattacharyya S."/>
            <person name="Adhikary S.P."/>
            <person name="Tripathy S."/>
        </authorList>
    </citation>
    <scope>NUCLEOTIDE SEQUENCE [LARGE SCALE GENOMIC DNA]</scope>
    <source>
        <strain evidence="1 2">VB512170</strain>
    </source>
</reference>
<dbReference type="InterPro" id="IPR047722">
    <property type="entry name" value="STM4015-like"/>
</dbReference>
<name>A0A846H864_9CYAN</name>
<organism evidence="1 2">
    <name type="scientific">Hassallia byssoidea VB512170</name>
    <dbReference type="NCBI Taxonomy" id="1304833"/>
    <lineage>
        <taxon>Bacteria</taxon>
        <taxon>Bacillati</taxon>
        <taxon>Cyanobacteriota</taxon>
        <taxon>Cyanophyceae</taxon>
        <taxon>Nostocales</taxon>
        <taxon>Tolypothrichaceae</taxon>
        <taxon>Hassallia</taxon>
    </lineage>
</organism>